<organism evidence="2 3">
    <name type="scientific">Lysobacter brunescens</name>
    <dbReference type="NCBI Taxonomy" id="262323"/>
    <lineage>
        <taxon>Bacteria</taxon>
        <taxon>Pseudomonadati</taxon>
        <taxon>Pseudomonadota</taxon>
        <taxon>Gammaproteobacteria</taxon>
        <taxon>Lysobacterales</taxon>
        <taxon>Lysobacteraceae</taxon>
        <taxon>Lysobacter</taxon>
    </lineage>
</organism>
<dbReference type="RefSeq" id="WP_386825879.1">
    <property type="nucleotide sequence ID" value="NZ_JBHTIF010000005.1"/>
</dbReference>
<keyword evidence="1" id="KW-0472">Membrane</keyword>
<protein>
    <submittedName>
        <fullName evidence="2">Uncharacterized protein</fullName>
    </submittedName>
</protein>
<gene>
    <name evidence="2" type="ORF">ACFQ0E_16990</name>
</gene>
<evidence type="ECO:0000256" key="1">
    <source>
        <dbReference type="SAM" id="Phobius"/>
    </source>
</evidence>
<feature type="transmembrane region" description="Helical" evidence="1">
    <location>
        <begin position="132"/>
        <end position="152"/>
    </location>
</feature>
<feature type="transmembrane region" description="Helical" evidence="1">
    <location>
        <begin position="93"/>
        <end position="112"/>
    </location>
</feature>
<name>A0ABW2YGK1_9GAMM</name>
<keyword evidence="3" id="KW-1185">Reference proteome</keyword>
<dbReference type="EMBL" id="JBHTIF010000005">
    <property type="protein sequence ID" value="MFD0727293.1"/>
    <property type="molecule type" value="Genomic_DNA"/>
</dbReference>
<comment type="caution">
    <text evidence="2">The sequence shown here is derived from an EMBL/GenBank/DDBJ whole genome shotgun (WGS) entry which is preliminary data.</text>
</comment>
<sequence>MPDDPKAEARDDLDADAVHAREWRLQEGARAAHRQCDPPDGDARALRYRLIARALDREPQDSLPSNFAYAQAQRIAALVAERRRADARFIRRLRWAFALGYGGAIAVAALVFRDELSAWLAAPAVAGVLGSPWLLAGLGCAAIVSVLQVGAWRGMRR</sequence>
<accession>A0ABW2YGK1</accession>
<evidence type="ECO:0000313" key="3">
    <source>
        <dbReference type="Proteomes" id="UP001597110"/>
    </source>
</evidence>
<keyword evidence="1" id="KW-0812">Transmembrane</keyword>
<reference evidence="3" key="1">
    <citation type="journal article" date="2019" name="Int. J. Syst. Evol. Microbiol.">
        <title>The Global Catalogue of Microorganisms (GCM) 10K type strain sequencing project: providing services to taxonomists for standard genome sequencing and annotation.</title>
        <authorList>
            <consortium name="The Broad Institute Genomics Platform"/>
            <consortium name="The Broad Institute Genome Sequencing Center for Infectious Disease"/>
            <person name="Wu L."/>
            <person name="Ma J."/>
        </authorList>
    </citation>
    <scope>NUCLEOTIDE SEQUENCE [LARGE SCALE GENOMIC DNA]</scope>
    <source>
        <strain evidence="3">CCUG 55585</strain>
    </source>
</reference>
<keyword evidence="1" id="KW-1133">Transmembrane helix</keyword>
<proteinExistence type="predicted"/>
<dbReference type="Proteomes" id="UP001597110">
    <property type="component" value="Unassembled WGS sequence"/>
</dbReference>
<evidence type="ECO:0000313" key="2">
    <source>
        <dbReference type="EMBL" id="MFD0727293.1"/>
    </source>
</evidence>